<accession>A0A4R6S7M3</accession>
<keyword evidence="2" id="KW-1133">Transmembrane helix</keyword>
<evidence type="ECO:0000256" key="1">
    <source>
        <dbReference type="SAM" id="MobiDB-lite"/>
    </source>
</evidence>
<dbReference type="EMBL" id="SNYA01000001">
    <property type="protein sequence ID" value="TDP95852.1"/>
    <property type="molecule type" value="Genomic_DNA"/>
</dbReference>
<dbReference type="OrthoDB" id="3178004at2"/>
<feature type="region of interest" description="Disordered" evidence="1">
    <location>
        <begin position="1"/>
        <end position="24"/>
    </location>
</feature>
<dbReference type="AlphaFoldDB" id="A0A4R6S7M3"/>
<evidence type="ECO:0000259" key="3">
    <source>
        <dbReference type="Pfam" id="PF07853"/>
    </source>
</evidence>
<reference evidence="4 5" key="1">
    <citation type="submission" date="2019-03" db="EMBL/GenBank/DDBJ databases">
        <title>Genomic analyses of the natural microbiome of Caenorhabditis elegans.</title>
        <authorList>
            <person name="Samuel B."/>
        </authorList>
    </citation>
    <scope>NUCLEOTIDE SEQUENCE [LARGE SCALE GENOMIC DNA]</scope>
    <source>
        <strain evidence="4 5">JUb18</strain>
    </source>
</reference>
<dbReference type="Proteomes" id="UP000295601">
    <property type="component" value="Unassembled WGS sequence"/>
</dbReference>
<gene>
    <name evidence="4" type="ORF">EDF62_0546</name>
</gene>
<protein>
    <submittedName>
        <fullName evidence="4">Uncharacterized protein DUF1648</fullName>
    </submittedName>
</protein>
<proteinExistence type="predicted"/>
<name>A0A4R6S7M3_9MICO</name>
<comment type="caution">
    <text evidence="4">The sequence shown here is derived from an EMBL/GenBank/DDBJ whole genome shotgun (WGS) entry which is preliminary data.</text>
</comment>
<feature type="transmembrane region" description="Helical" evidence="2">
    <location>
        <begin position="123"/>
        <end position="147"/>
    </location>
</feature>
<feature type="transmembrane region" description="Helical" evidence="2">
    <location>
        <begin position="39"/>
        <end position="57"/>
    </location>
</feature>
<feature type="compositionally biased region" description="Basic and acidic residues" evidence="1">
    <location>
        <begin position="15"/>
        <end position="24"/>
    </location>
</feature>
<sequence length="372" mass="38761">MREPVALPLRSSEPAAHDHSEADRASLDRARRAARWTGLYLPLSITLAMTGIMLLWLPRMPDPAAVHWGLSGEPDGFDSPWVNALMLPGIGLMLTGISCIQATQLARGRQHTGGPSRASSYRLIPAVVLGSVVLIASIGIGTSWVQLDAADARDTGSTLGVLVGGGVAAVAVSVLAYFAQPRLQSVAAQGGGAEALSLASTEHAVWVRDVRAARSFVWTVGAAFLLLATMTVLVFFADPVGGWIMAGTLVFVAVVALPMTVFRVRVDGSGLVARSLCGWPTVRVPAADVSTVTVAEVQPFAEYGGWGLRFVPGTTALVLRTGEALIITRRSGRTLVVTVDDAETAAALLSSAASRAAEAQLIQGTDTGGEDC</sequence>
<feature type="transmembrane region" description="Helical" evidence="2">
    <location>
        <begin position="81"/>
        <end position="102"/>
    </location>
</feature>
<organism evidence="4 5">
    <name type="scientific">Leucobacter luti</name>
    <dbReference type="NCBI Taxonomy" id="340320"/>
    <lineage>
        <taxon>Bacteria</taxon>
        <taxon>Bacillati</taxon>
        <taxon>Actinomycetota</taxon>
        <taxon>Actinomycetes</taxon>
        <taxon>Micrococcales</taxon>
        <taxon>Microbacteriaceae</taxon>
        <taxon>Leucobacter</taxon>
    </lineage>
</organism>
<feature type="domain" description="DUF1648" evidence="3">
    <location>
        <begin position="45"/>
        <end position="91"/>
    </location>
</feature>
<keyword evidence="5" id="KW-1185">Reference proteome</keyword>
<feature type="transmembrane region" description="Helical" evidence="2">
    <location>
        <begin position="159"/>
        <end position="179"/>
    </location>
</feature>
<evidence type="ECO:0000313" key="4">
    <source>
        <dbReference type="EMBL" id="TDP95852.1"/>
    </source>
</evidence>
<dbReference type="Pfam" id="PF07853">
    <property type="entry name" value="DUF1648"/>
    <property type="match status" value="1"/>
</dbReference>
<evidence type="ECO:0000256" key="2">
    <source>
        <dbReference type="SAM" id="Phobius"/>
    </source>
</evidence>
<keyword evidence="2" id="KW-0812">Transmembrane</keyword>
<keyword evidence="2" id="KW-0472">Membrane</keyword>
<feature type="transmembrane region" description="Helical" evidence="2">
    <location>
        <begin position="243"/>
        <end position="264"/>
    </location>
</feature>
<dbReference type="RefSeq" id="WP_133615650.1">
    <property type="nucleotide sequence ID" value="NZ_SNYA01000001.1"/>
</dbReference>
<feature type="transmembrane region" description="Helical" evidence="2">
    <location>
        <begin position="216"/>
        <end position="237"/>
    </location>
</feature>
<evidence type="ECO:0000313" key="5">
    <source>
        <dbReference type="Proteomes" id="UP000295601"/>
    </source>
</evidence>
<dbReference type="InterPro" id="IPR012867">
    <property type="entry name" value="DUF1648"/>
</dbReference>